<keyword evidence="2" id="KW-1185">Reference proteome</keyword>
<name>A0ABZ0KWF8_9BACL</name>
<protein>
    <submittedName>
        <fullName evidence="1">Uncharacterized protein</fullName>
    </submittedName>
</protein>
<gene>
    <name evidence="1" type="ORF">PGH26_02040</name>
</gene>
<accession>A0ABZ0KWF8</accession>
<evidence type="ECO:0000313" key="1">
    <source>
        <dbReference type="EMBL" id="WOV84729.1"/>
    </source>
</evidence>
<organism evidence="1 2">
    <name type="scientific">Sporosarcina jeotgali</name>
    <dbReference type="NCBI Taxonomy" id="3020056"/>
    <lineage>
        <taxon>Bacteria</taxon>
        <taxon>Bacillati</taxon>
        <taxon>Bacillota</taxon>
        <taxon>Bacilli</taxon>
        <taxon>Bacillales</taxon>
        <taxon>Caryophanaceae</taxon>
        <taxon>Sporosarcina</taxon>
    </lineage>
</organism>
<dbReference type="EMBL" id="CP116341">
    <property type="protein sequence ID" value="WOV84729.1"/>
    <property type="molecule type" value="Genomic_DNA"/>
</dbReference>
<dbReference type="Proteomes" id="UP001303532">
    <property type="component" value="Chromosome"/>
</dbReference>
<dbReference type="RefSeq" id="WP_323692375.1">
    <property type="nucleotide sequence ID" value="NZ_CP116341.1"/>
</dbReference>
<sequence length="301" mass="34864">MNIRMTVANSRGVIMSLDELDNNQDLKDTLSCVDCQNKISYVSASIKNSRRSHLRATWNHKADCKFNGIGLFRQLCKDSDGAFTEIGEGKFLFQIDLNNKERRGMSISNRQAENKPTSLLSNQNLENRFTSYIRTLKRIVEIKKMLEESDENDVRDSQIRNLITLQINGQKVNWSQFYYEEETGQLKKCFNYGQKDTNKIVCIEGMYSIRKVHDTLYVLTLKKPFERDRNEHGHKEILSVSFQIRQKEIAENFQKSIDAGMNKATVLSVVNCSKSAVKNDDYLYLDIRGDIISGKQIYFHK</sequence>
<reference evidence="1 2" key="1">
    <citation type="submission" date="2023-01" db="EMBL/GenBank/DDBJ databases">
        <title>Sporosarcina sp. nov., isolated from Korean tranditional fermented seafood 'Jeotgal'.</title>
        <authorList>
            <person name="Yang A.-I."/>
        </authorList>
    </citation>
    <scope>NUCLEOTIDE SEQUENCE [LARGE SCALE GENOMIC DNA]</scope>
    <source>
        <strain evidence="1 2">B2O-1</strain>
    </source>
</reference>
<proteinExistence type="predicted"/>
<evidence type="ECO:0000313" key="2">
    <source>
        <dbReference type="Proteomes" id="UP001303532"/>
    </source>
</evidence>